<keyword evidence="5" id="KW-1185">Reference proteome</keyword>
<feature type="region of interest" description="Disordered" evidence="1">
    <location>
        <begin position="1"/>
        <end position="24"/>
    </location>
</feature>
<gene>
    <name evidence="4" type="ORF">LZ495_42565</name>
</gene>
<dbReference type="EMBL" id="JAKFHA010000063">
    <property type="protein sequence ID" value="MCF2533873.1"/>
    <property type="molecule type" value="Genomic_DNA"/>
</dbReference>
<dbReference type="InterPro" id="IPR051448">
    <property type="entry name" value="CdaR-like_regulators"/>
</dbReference>
<organism evidence="4 5">
    <name type="scientific">Yinghuangia soli</name>
    <dbReference type="NCBI Taxonomy" id="2908204"/>
    <lineage>
        <taxon>Bacteria</taxon>
        <taxon>Bacillati</taxon>
        <taxon>Actinomycetota</taxon>
        <taxon>Actinomycetes</taxon>
        <taxon>Kitasatosporales</taxon>
        <taxon>Streptomycetaceae</taxon>
        <taxon>Yinghuangia</taxon>
    </lineage>
</organism>
<feature type="domain" description="RsbT co-antagonist protein RsbRD N-terminal" evidence="3">
    <location>
        <begin position="61"/>
        <end position="196"/>
    </location>
</feature>
<dbReference type="Gene3D" id="1.10.10.2840">
    <property type="entry name" value="PucR C-terminal helix-turn-helix domain"/>
    <property type="match status" value="1"/>
</dbReference>
<dbReference type="RefSeq" id="WP_235058636.1">
    <property type="nucleotide sequence ID" value="NZ_JAKFHA010000063.1"/>
</dbReference>
<name>A0AA41Q9F6_9ACTN</name>
<dbReference type="Proteomes" id="UP001165378">
    <property type="component" value="Unassembled WGS sequence"/>
</dbReference>
<reference evidence="4" key="1">
    <citation type="submission" date="2022-01" db="EMBL/GenBank/DDBJ databases">
        <title>Genome-Based Taxonomic Classification of the Phylum Actinobacteria.</title>
        <authorList>
            <person name="Gao Y."/>
        </authorList>
    </citation>
    <scope>NUCLEOTIDE SEQUENCE</scope>
    <source>
        <strain evidence="4">KLBMP 8922</strain>
    </source>
</reference>
<evidence type="ECO:0000256" key="1">
    <source>
        <dbReference type="SAM" id="MobiDB-lite"/>
    </source>
</evidence>
<sequence length="451" mass="48544">MAISPRRAAVQRIGPAQPHADNPAPPLIPAHVEELATAAVPAPCGALEHAAELLRGHAAVIAERAAARLLDEITYYGNPMLVPADLADSAHLALETAIESLASPGRFTDSGAYAWQLGARRAAEGVPLLVLLHSYRIGAALLWESLVEASLRDAPDQAQQMIYAAADYWRYIDRDTTLLIAGHRRGQAALPADEGRKRLPVLKALLRGHSDPVDVSAASVALELPLTGRYAVARLEGARPRAADAALLGEVEGIAMHWCPYDEGQVVVALLEDHSLEEFATVLELSSFARCGVGSVVGGLAELGRARELAELAMRACRRDGELVLFDRRMSAGFMISRPDLAGAIARRVLGPVLDLDDADRTLLLNTLEAWLDCDGSNDRAGALLYCHRNTVLNRMHRLERLTGRSLDRPRDLVDLALALEAHRLVGPTRHSDAPRRVGSHLRAAGPSGDE</sequence>
<accession>A0AA41Q9F6</accession>
<dbReference type="AlphaFoldDB" id="A0AA41Q9F6"/>
<dbReference type="Pfam" id="PF14361">
    <property type="entry name" value="RsbRD_N"/>
    <property type="match status" value="1"/>
</dbReference>
<dbReference type="InterPro" id="IPR025751">
    <property type="entry name" value="RsbRD_N_dom"/>
</dbReference>
<feature type="domain" description="PucR C-terminal helix-turn-helix" evidence="2">
    <location>
        <begin position="364"/>
        <end position="422"/>
    </location>
</feature>
<evidence type="ECO:0000313" key="5">
    <source>
        <dbReference type="Proteomes" id="UP001165378"/>
    </source>
</evidence>
<evidence type="ECO:0000313" key="4">
    <source>
        <dbReference type="EMBL" id="MCF2533873.1"/>
    </source>
</evidence>
<dbReference type="Pfam" id="PF13556">
    <property type="entry name" value="HTH_30"/>
    <property type="match status" value="1"/>
</dbReference>
<proteinExistence type="predicted"/>
<evidence type="ECO:0000259" key="2">
    <source>
        <dbReference type="Pfam" id="PF13556"/>
    </source>
</evidence>
<protein>
    <submittedName>
        <fullName evidence="4">Helix-turn-helix domain-containing protein</fullName>
    </submittedName>
</protein>
<dbReference type="PANTHER" id="PTHR33744">
    <property type="entry name" value="CARBOHYDRATE DIACID REGULATOR"/>
    <property type="match status" value="1"/>
</dbReference>
<evidence type="ECO:0000259" key="3">
    <source>
        <dbReference type="Pfam" id="PF14361"/>
    </source>
</evidence>
<dbReference type="PANTHER" id="PTHR33744:SF1">
    <property type="entry name" value="DNA-BINDING TRANSCRIPTIONAL ACTIVATOR ADER"/>
    <property type="match status" value="1"/>
</dbReference>
<dbReference type="InterPro" id="IPR042070">
    <property type="entry name" value="PucR_C-HTH_sf"/>
</dbReference>
<dbReference type="InterPro" id="IPR025736">
    <property type="entry name" value="PucR_C-HTH_dom"/>
</dbReference>
<comment type="caution">
    <text evidence="4">The sequence shown here is derived from an EMBL/GenBank/DDBJ whole genome shotgun (WGS) entry which is preliminary data.</text>
</comment>
<feature type="region of interest" description="Disordered" evidence="1">
    <location>
        <begin position="429"/>
        <end position="451"/>
    </location>
</feature>